<feature type="non-terminal residue" evidence="1">
    <location>
        <position position="135"/>
    </location>
</feature>
<reference evidence="1 2" key="1">
    <citation type="journal article" date="2018" name="ACS Chem. Biol.">
        <title>Ketoreductase domain dysfunction expands chemodiversity: malyngamide biosynthesis in the cyanobacterium Okeania hirsuta.</title>
        <authorList>
            <person name="Moss N.A."/>
            <person name="Leao T."/>
            <person name="Rankin M."/>
            <person name="McCullough T.M."/>
            <person name="Qu P."/>
            <person name="Korobeynikov A."/>
            <person name="Smith J.L."/>
            <person name="Gerwick L."/>
            <person name="Gerwick W.H."/>
        </authorList>
    </citation>
    <scope>NUCLEOTIDE SEQUENCE [LARGE SCALE GENOMIC DNA]</scope>
    <source>
        <strain evidence="1 2">PAB10Feb10-1</strain>
    </source>
</reference>
<evidence type="ECO:0000313" key="2">
    <source>
        <dbReference type="Proteomes" id="UP000269154"/>
    </source>
</evidence>
<comment type="caution">
    <text evidence="1">The sequence shown here is derived from an EMBL/GenBank/DDBJ whole genome shotgun (WGS) entry which is preliminary data.</text>
</comment>
<dbReference type="SUPFAM" id="SSF52402">
    <property type="entry name" value="Adenine nucleotide alpha hydrolases-like"/>
    <property type="match status" value="2"/>
</dbReference>
<protein>
    <submittedName>
        <fullName evidence="1">Universal stress protein</fullName>
    </submittedName>
</protein>
<dbReference type="AlphaFoldDB" id="A0A3N6NRN3"/>
<sequence>MGSEGADGLKEMFLGSNAQKVSNIVDVPVLIIKHEIGDFYLKDVVFASDFNDDAKKPFTDLIRLVQNFGSTIHLLYIASVEEFVVKEETLAKMKEFEKLCWALPCEIHGKADQSVELGVQHYMTNSRADLLCVVH</sequence>
<keyword evidence="2" id="KW-1185">Reference proteome</keyword>
<proteinExistence type="predicted"/>
<accession>A0A3N6NRN3</accession>
<dbReference type="Proteomes" id="UP000269154">
    <property type="component" value="Unassembled WGS sequence"/>
</dbReference>
<dbReference type="RefSeq" id="WP_134239662.1">
    <property type="nucleotide sequence ID" value="NZ_CAWOLW010000414.1"/>
</dbReference>
<name>A0A3N6NRN3_9CYAN</name>
<dbReference type="EMBL" id="RCBY01000471">
    <property type="protein sequence ID" value="RQH18472.1"/>
    <property type="molecule type" value="Genomic_DNA"/>
</dbReference>
<dbReference type="Gene3D" id="3.40.50.12370">
    <property type="match status" value="1"/>
</dbReference>
<gene>
    <name evidence="1" type="ORF">D5R40_32955</name>
</gene>
<organism evidence="1 2">
    <name type="scientific">Okeania hirsuta</name>
    <dbReference type="NCBI Taxonomy" id="1458930"/>
    <lineage>
        <taxon>Bacteria</taxon>
        <taxon>Bacillati</taxon>
        <taxon>Cyanobacteriota</taxon>
        <taxon>Cyanophyceae</taxon>
        <taxon>Oscillatoriophycideae</taxon>
        <taxon>Oscillatoriales</taxon>
        <taxon>Microcoleaceae</taxon>
        <taxon>Okeania</taxon>
    </lineage>
</organism>
<evidence type="ECO:0000313" key="1">
    <source>
        <dbReference type="EMBL" id="RQH18472.1"/>
    </source>
</evidence>